<name>L0L1Q4_METHD</name>
<dbReference type="HOGENOM" id="CLU_038781_0_0_2"/>
<keyword evidence="1" id="KW-0614">Plasmid</keyword>
<dbReference type="InterPro" id="IPR013783">
    <property type="entry name" value="Ig-like_fold"/>
</dbReference>
<evidence type="ECO:0000313" key="2">
    <source>
        <dbReference type="Proteomes" id="UP000010866"/>
    </source>
</evidence>
<organism evidence="1 2">
    <name type="scientific">Methanomethylovorans hollandica (strain DSM 15978 / NBRC 107637 / DMS1)</name>
    <dbReference type="NCBI Taxonomy" id="867904"/>
    <lineage>
        <taxon>Archaea</taxon>
        <taxon>Methanobacteriati</taxon>
        <taxon>Methanobacteriota</taxon>
        <taxon>Stenosarchaea group</taxon>
        <taxon>Methanomicrobia</taxon>
        <taxon>Methanosarcinales</taxon>
        <taxon>Methanosarcinaceae</taxon>
        <taxon>Methanomethylovorans</taxon>
    </lineage>
</organism>
<dbReference type="AlphaFoldDB" id="L0L1Q4"/>
<dbReference type="KEGG" id="mhz:Metho_2723"/>
<protein>
    <recommendedName>
        <fullName evidence="3">NPCBM-associated, NEW3 domain of alpha-galactosidase</fullName>
    </recommendedName>
</protein>
<evidence type="ECO:0000313" key="1">
    <source>
        <dbReference type="EMBL" id="AGB50850.1"/>
    </source>
</evidence>
<sequence length="402" mass="43546" precursor="true">MIYGVVAVLLICVTGAIAVAVDIPETDTVSEDSMIGVGISNAEMTDRLVPDPYYGSMMIKEGETDSFEFVLKNPGETTANVNFSVYNPGYSQYPIDPSWITITPSSVSIEAGKSINVKVDVAIPEGTKVATYDCMLNISDAQGIASAVMVMVDVYADTSIQFTPYSIYDWVEAGKEYTYNITINNTGTKEVSIDPKLSNEIGYSYPGAVSAFGNDDIEITSPSSVLPGESAIVKLKLTVPEGSKGEFYGSVDLNINDSSIYEDSDQVSLNFHVPVAPSEPYQIPFKVKENGTATIELKSTRPQFYSMKSYADPSFTVKIYDPQGKEVSPTLMSNMYGGSVSLASNPYLMIANLASSISGYQDNVQQYIDTYDVNVTPGTWTLSVLPSATESFDYSIEIKPSQ</sequence>
<dbReference type="PANTHER" id="PTHR39198">
    <property type="entry name" value="HYPOTHETICAL MEMBRANE PROTEIN, CONSERVED"/>
    <property type="match status" value="1"/>
</dbReference>
<gene>
    <name evidence="1" type="ordered locus">Metho_2723</name>
</gene>
<geneLocation type="plasmid" evidence="1 2">
    <name>pMETHO01</name>
</geneLocation>
<dbReference type="Gene3D" id="2.60.40.10">
    <property type="entry name" value="Immunoglobulins"/>
    <property type="match status" value="1"/>
</dbReference>
<accession>L0L1Q4</accession>
<proteinExistence type="predicted"/>
<dbReference type="PANTHER" id="PTHR39198:SF1">
    <property type="entry name" value="ALPHA-GALACTOSIDASE NEW3 DOMAIN-CONTAINING PROTEIN"/>
    <property type="match status" value="1"/>
</dbReference>
<dbReference type="EMBL" id="CP003363">
    <property type="protein sequence ID" value="AGB50850.1"/>
    <property type="molecule type" value="Genomic_DNA"/>
</dbReference>
<reference evidence="2" key="1">
    <citation type="submission" date="2012-02" db="EMBL/GenBank/DDBJ databases">
        <title>Complete sequence of plasmid of Methanomethylovorans hollandica DSM 15978.</title>
        <authorList>
            <person name="Lucas S."/>
            <person name="Copeland A."/>
            <person name="Lapidus A."/>
            <person name="Glavina del Rio T."/>
            <person name="Dalin E."/>
            <person name="Tice H."/>
            <person name="Bruce D."/>
            <person name="Goodwin L."/>
            <person name="Pitluck S."/>
            <person name="Peters L."/>
            <person name="Mikhailova N."/>
            <person name="Held B."/>
            <person name="Kyrpides N."/>
            <person name="Mavromatis K."/>
            <person name="Ivanova N."/>
            <person name="Brettin T."/>
            <person name="Detter J.C."/>
            <person name="Han C."/>
            <person name="Larimer F."/>
            <person name="Land M."/>
            <person name="Hauser L."/>
            <person name="Markowitz V."/>
            <person name="Cheng J.-F."/>
            <person name="Hugenholtz P."/>
            <person name="Woyke T."/>
            <person name="Wu D."/>
            <person name="Spring S."/>
            <person name="Schroeder M."/>
            <person name="Brambilla E."/>
            <person name="Klenk H.-P."/>
            <person name="Eisen J.A."/>
        </authorList>
    </citation>
    <scope>NUCLEOTIDE SEQUENCE [LARGE SCALE GENOMIC DNA]</scope>
    <source>
        <strain evidence="2">DSM 15978 / NBRC 107637 / DMS1</strain>
        <plasmid evidence="2">Plasmid pMETHO01</plasmid>
    </source>
</reference>
<evidence type="ECO:0008006" key="3">
    <source>
        <dbReference type="Google" id="ProtNLM"/>
    </source>
</evidence>
<keyword evidence="2" id="KW-1185">Reference proteome</keyword>
<dbReference type="Proteomes" id="UP000010866">
    <property type="component" value="Plasmid pMETHO01"/>
</dbReference>